<reference evidence="1 2" key="1">
    <citation type="submission" date="2018-01" db="EMBL/GenBank/DDBJ databases">
        <title>Genomic Encyclopedia of Type Strains, Phase I: the one thousand microbial genomes (KMG-I) project.</title>
        <authorList>
            <person name="Goeker M."/>
        </authorList>
    </citation>
    <scope>NUCLEOTIDE SEQUENCE [LARGE SCALE GENOMIC DNA]</scope>
    <source>
        <strain evidence="1 2">DSM 17960</strain>
    </source>
</reference>
<name>A0A2S4N6K0_9FLAO</name>
<evidence type="ECO:0000313" key="2">
    <source>
        <dbReference type="Proteomes" id="UP000237056"/>
    </source>
</evidence>
<protein>
    <submittedName>
        <fullName evidence="1">Uncharacterized protein</fullName>
    </submittedName>
</protein>
<accession>A0A2S4N6K0</accession>
<comment type="caution">
    <text evidence="1">The sequence shown here is derived from an EMBL/GenBank/DDBJ whole genome shotgun (WGS) entry which is preliminary data.</text>
</comment>
<dbReference type="Proteomes" id="UP000237056">
    <property type="component" value="Unassembled WGS sequence"/>
</dbReference>
<organism evidence="1 2">
    <name type="scientific">Flavobacterium croceum DSM 17960</name>
    <dbReference type="NCBI Taxonomy" id="1121886"/>
    <lineage>
        <taxon>Bacteria</taxon>
        <taxon>Pseudomonadati</taxon>
        <taxon>Bacteroidota</taxon>
        <taxon>Flavobacteriia</taxon>
        <taxon>Flavobacteriales</taxon>
        <taxon>Flavobacteriaceae</taxon>
        <taxon>Flavobacterium</taxon>
    </lineage>
</organism>
<dbReference type="AlphaFoldDB" id="A0A2S4N6K0"/>
<keyword evidence="2" id="KW-1185">Reference proteome</keyword>
<dbReference type="OrthoDB" id="1357546at2"/>
<evidence type="ECO:0000313" key="1">
    <source>
        <dbReference type="EMBL" id="POS01349.1"/>
    </source>
</evidence>
<proteinExistence type="predicted"/>
<dbReference type="RefSeq" id="WP_146047001.1">
    <property type="nucleotide sequence ID" value="NZ_PQNY01000011.1"/>
</dbReference>
<gene>
    <name evidence="1" type="ORF">Q361_11160</name>
</gene>
<dbReference type="EMBL" id="PQNY01000011">
    <property type="protein sequence ID" value="POS01349.1"/>
    <property type="molecule type" value="Genomic_DNA"/>
</dbReference>
<sequence>MALDWISVIKNIPELVSSLGGLIKNNRATKDLLIRELKLNIKAFETAFKNNTILYDKLIDLLKNDTIKQARKDRFQFSSIKSGEISKNHIKDPRNSKYLGKDCSWLFKNIDEKIEDLRQQKDYHGTLHSIEKTNIKLQFSNLFYKMKLLAEFIQ</sequence>